<proteinExistence type="predicted"/>
<gene>
    <name evidence="1" type="ORF">GGQ90_005246</name>
</gene>
<evidence type="ECO:0000313" key="1">
    <source>
        <dbReference type="EMBL" id="MBB4151434.1"/>
    </source>
</evidence>
<keyword evidence="2" id="KW-1185">Reference proteome</keyword>
<protein>
    <submittedName>
        <fullName evidence="1">Uncharacterized protein</fullName>
    </submittedName>
</protein>
<name>A0A7W6LW07_9SPHN</name>
<comment type="caution">
    <text evidence="1">The sequence shown here is derived from an EMBL/GenBank/DDBJ whole genome shotgun (WGS) entry which is preliminary data.</text>
</comment>
<dbReference type="Proteomes" id="UP000590524">
    <property type="component" value="Unassembled WGS sequence"/>
</dbReference>
<dbReference type="EMBL" id="JACIEU010000037">
    <property type="protein sequence ID" value="MBB4151434.1"/>
    <property type="molecule type" value="Genomic_DNA"/>
</dbReference>
<reference evidence="1 2" key="1">
    <citation type="submission" date="2020-08" db="EMBL/GenBank/DDBJ databases">
        <title>Genomic Encyclopedia of Type Strains, Phase IV (KMG-IV): sequencing the most valuable type-strain genomes for metagenomic binning, comparative biology and taxonomic classification.</title>
        <authorList>
            <person name="Goeker M."/>
        </authorList>
    </citation>
    <scope>NUCLEOTIDE SEQUENCE [LARGE SCALE GENOMIC DNA]</scope>
    <source>
        <strain evidence="1 2">DSM 19371</strain>
    </source>
</reference>
<organism evidence="1 2">
    <name type="scientific">Sphingobium scionense</name>
    <dbReference type="NCBI Taxonomy" id="1404341"/>
    <lineage>
        <taxon>Bacteria</taxon>
        <taxon>Pseudomonadati</taxon>
        <taxon>Pseudomonadota</taxon>
        <taxon>Alphaproteobacteria</taxon>
        <taxon>Sphingomonadales</taxon>
        <taxon>Sphingomonadaceae</taxon>
        <taxon>Sphingobium</taxon>
    </lineage>
</organism>
<accession>A0A7W6LW07</accession>
<dbReference type="AlphaFoldDB" id="A0A7W6LW07"/>
<evidence type="ECO:0000313" key="2">
    <source>
        <dbReference type="Proteomes" id="UP000590524"/>
    </source>
</evidence>
<dbReference type="RefSeq" id="WP_188084319.1">
    <property type="nucleotide sequence ID" value="NZ_JACIEU010000037.1"/>
</dbReference>
<sequence>MKPIERAARALCRLDGHPQAGVSDADMPWEDYLPQVRAVLEALHEPSDWMAEAGAELLRHVGADEGEQGYRQDAADIWRYMLDSMVKDIG</sequence>